<dbReference type="STRING" id="49451.A0A1J6K3D0"/>
<name>A0A1J6K3D0_NICAT</name>
<feature type="non-terminal residue" evidence="1">
    <location>
        <position position="88"/>
    </location>
</feature>
<protein>
    <recommendedName>
        <fullName evidence="3">Reverse transcriptase domain-containing protein</fullName>
    </recommendedName>
</protein>
<dbReference type="Proteomes" id="UP000187609">
    <property type="component" value="Unassembled WGS sequence"/>
</dbReference>
<organism evidence="1 2">
    <name type="scientific">Nicotiana attenuata</name>
    <name type="common">Coyote tobacco</name>
    <dbReference type="NCBI Taxonomy" id="49451"/>
    <lineage>
        <taxon>Eukaryota</taxon>
        <taxon>Viridiplantae</taxon>
        <taxon>Streptophyta</taxon>
        <taxon>Embryophyta</taxon>
        <taxon>Tracheophyta</taxon>
        <taxon>Spermatophyta</taxon>
        <taxon>Magnoliopsida</taxon>
        <taxon>eudicotyledons</taxon>
        <taxon>Gunneridae</taxon>
        <taxon>Pentapetalae</taxon>
        <taxon>asterids</taxon>
        <taxon>lamiids</taxon>
        <taxon>Solanales</taxon>
        <taxon>Solanaceae</taxon>
        <taxon>Nicotianoideae</taxon>
        <taxon>Nicotianeae</taxon>
        <taxon>Nicotiana</taxon>
    </lineage>
</organism>
<evidence type="ECO:0008006" key="3">
    <source>
        <dbReference type="Google" id="ProtNLM"/>
    </source>
</evidence>
<evidence type="ECO:0000313" key="2">
    <source>
        <dbReference type="Proteomes" id="UP000187609"/>
    </source>
</evidence>
<proteinExistence type="predicted"/>
<accession>A0A1J6K3D0</accession>
<dbReference type="PANTHER" id="PTHR33116:SF66">
    <property type="entry name" value="REVERSE TRANSCRIPTASE ZINC-BINDING DOMAIN-CONTAINING PROTEIN"/>
    <property type="match status" value="1"/>
</dbReference>
<keyword evidence="2" id="KW-1185">Reference proteome</keyword>
<sequence>MYKYFSQFSEASGLQANLGKSSVYFGGVKLEVRKQILDHLGFEQGALPFIYLGIPLSTKKIALIQSHSLIERITAKISSWTARKLSYA</sequence>
<dbReference type="PANTHER" id="PTHR33116">
    <property type="entry name" value="REVERSE TRANSCRIPTASE ZINC-BINDING DOMAIN-CONTAINING PROTEIN-RELATED-RELATED"/>
    <property type="match status" value="1"/>
</dbReference>
<evidence type="ECO:0000313" key="1">
    <source>
        <dbReference type="EMBL" id="OIT19616.1"/>
    </source>
</evidence>
<dbReference type="AlphaFoldDB" id="A0A1J6K3D0"/>
<comment type="caution">
    <text evidence="1">The sequence shown here is derived from an EMBL/GenBank/DDBJ whole genome shotgun (WGS) entry which is preliminary data.</text>
</comment>
<dbReference type="SMR" id="A0A1J6K3D0"/>
<dbReference type="Gramene" id="OIT19616">
    <property type="protein sequence ID" value="OIT19616"/>
    <property type="gene ID" value="A4A49_58861"/>
</dbReference>
<gene>
    <name evidence="1" type="ORF">A4A49_58861</name>
</gene>
<reference evidence="1" key="1">
    <citation type="submission" date="2016-11" db="EMBL/GenBank/DDBJ databases">
        <title>The genome of Nicotiana attenuata.</title>
        <authorList>
            <person name="Xu S."/>
            <person name="Brockmoeller T."/>
            <person name="Gaquerel E."/>
            <person name="Navarro A."/>
            <person name="Kuhl H."/>
            <person name="Gase K."/>
            <person name="Ling Z."/>
            <person name="Zhou W."/>
            <person name="Kreitzer C."/>
            <person name="Stanke M."/>
            <person name="Tang H."/>
            <person name="Lyons E."/>
            <person name="Pandey P."/>
            <person name="Pandey S.P."/>
            <person name="Timmermann B."/>
            <person name="Baldwin I.T."/>
        </authorList>
    </citation>
    <scope>NUCLEOTIDE SEQUENCE [LARGE SCALE GENOMIC DNA]</scope>
    <source>
        <strain evidence="1">UT</strain>
    </source>
</reference>
<dbReference type="EMBL" id="MJEQ01006609">
    <property type="protein sequence ID" value="OIT19616.1"/>
    <property type="molecule type" value="Genomic_DNA"/>
</dbReference>